<evidence type="ECO:0000256" key="5">
    <source>
        <dbReference type="ARBA" id="ARBA00023136"/>
    </source>
</evidence>
<name>A0A1F6FP01_9BACT</name>
<reference evidence="10 11" key="1">
    <citation type="journal article" date="2016" name="Nat. Commun.">
        <title>Thousands of microbial genomes shed light on interconnected biogeochemical processes in an aquifer system.</title>
        <authorList>
            <person name="Anantharaman K."/>
            <person name="Brown C.T."/>
            <person name="Hug L.A."/>
            <person name="Sharon I."/>
            <person name="Castelle C.J."/>
            <person name="Probst A.J."/>
            <person name="Thomas B.C."/>
            <person name="Singh A."/>
            <person name="Wilkins M.J."/>
            <person name="Karaoz U."/>
            <person name="Brodie E.L."/>
            <person name="Williams K.H."/>
            <person name="Hubbard S.S."/>
            <person name="Banfield J.F."/>
        </authorList>
    </citation>
    <scope>NUCLEOTIDE SEQUENCE [LARGE SCALE GENOMIC DNA]</scope>
</reference>
<feature type="transmembrane region" description="Helical" evidence="7">
    <location>
        <begin position="371"/>
        <end position="391"/>
    </location>
</feature>
<feature type="transmembrane region" description="Helical" evidence="7">
    <location>
        <begin position="282"/>
        <end position="306"/>
    </location>
</feature>
<evidence type="ECO:0000313" key="11">
    <source>
        <dbReference type="Proteomes" id="UP000179136"/>
    </source>
</evidence>
<dbReference type="PANTHER" id="PTHR30572:SF4">
    <property type="entry name" value="ABC TRANSPORTER PERMEASE YTRF"/>
    <property type="match status" value="1"/>
</dbReference>
<accession>A0A1F6FP01</accession>
<feature type="domain" description="MacB-like periplasmic core" evidence="9">
    <location>
        <begin position="21"/>
        <end position="247"/>
    </location>
</feature>
<keyword evidence="3 7" id="KW-0812">Transmembrane</keyword>
<dbReference type="InterPro" id="IPR025857">
    <property type="entry name" value="MacB_PCD"/>
</dbReference>
<feature type="transmembrane region" description="Helical" evidence="7">
    <location>
        <begin position="333"/>
        <end position="359"/>
    </location>
</feature>
<dbReference type="EMBL" id="MFMW01000005">
    <property type="protein sequence ID" value="OGG87586.1"/>
    <property type="molecule type" value="Genomic_DNA"/>
</dbReference>
<evidence type="ECO:0000259" key="8">
    <source>
        <dbReference type="Pfam" id="PF02687"/>
    </source>
</evidence>
<evidence type="ECO:0000256" key="4">
    <source>
        <dbReference type="ARBA" id="ARBA00022989"/>
    </source>
</evidence>
<dbReference type="AlphaFoldDB" id="A0A1F6FP01"/>
<organism evidence="10 11">
    <name type="scientific">Candidatus Kuenenbacteria bacterium RIFCSPHIGHO2_02_FULL_39_13</name>
    <dbReference type="NCBI Taxonomy" id="1798561"/>
    <lineage>
        <taxon>Bacteria</taxon>
        <taxon>Candidatus Kueneniibacteriota</taxon>
    </lineage>
</organism>
<evidence type="ECO:0000256" key="6">
    <source>
        <dbReference type="ARBA" id="ARBA00038076"/>
    </source>
</evidence>
<comment type="subcellular location">
    <subcellularLocation>
        <location evidence="1">Cell membrane</location>
        <topology evidence="1">Multi-pass membrane protein</topology>
    </subcellularLocation>
</comment>
<evidence type="ECO:0000256" key="3">
    <source>
        <dbReference type="ARBA" id="ARBA00022692"/>
    </source>
</evidence>
<keyword evidence="4 7" id="KW-1133">Transmembrane helix</keyword>
<comment type="caution">
    <text evidence="10">The sequence shown here is derived from an EMBL/GenBank/DDBJ whole genome shotgun (WGS) entry which is preliminary data.</text>
</comment>
<dbReference type="InterPro" id="IPR050250">
    <property type="entry name" value="Macrolide_Exporter_MacB"/>
</dbReference>
<evidence type="ECO:0000313" key="10">
    <source>
        <dbReference type="EMBL" id="OGG87586.1"/>
    </source>
</evidence>
<evidence type="ECO:0008006" key="12">
    <source>
        <dbReference type="Google" id="ProtNLM"/>
    </source>
</evidence>
<feature type="transmembrane region" description="Helical" evidence="7">
    <location>
        <begin position="21"/>
        <end position="42"/>
    </location>
</feature>
<feature type="domain" description="ABC3 transporter permease C-terminal" evidence="8">
    <location>
        <begin position="288"/>
        <end position="401"/>
    </location>
</feature>
<dbReference type="PANTHER" id="PTHR30572">
    <property type="entry name" value="MEMBRANE COMPONENT OF TRANSPORTER-RELATED"/>
    <property type="match status" value="1"/>
</dbReference>
<evidence type="ECO:0000259" key="9">
    <source>
        <dbReference type="Pfam" id="PF12704"/>
    </source>
</evidence>
<protein>
    <recommendedName>
        <fullName evidence="12">Multidrug ABC transporter substrate-binding protein</fullName>
    </recommendedName>
</protein>
<dbReference type="Proteomes" id="UP000179136">
    <property type="component" value="Unassembled WGS sequence"/>
</dbReference>
<dbReference type="GO" id="GO:0022857">
    <property type="term" value="F:transmembrane transporter activity"/>
    <property type="evidence" value="ECO:0007669"/>
    <property type="project" value="TreeGrafter"/>
</dbReference>
<dbReference type="STRING" id="1798561.A3B87_00510"/>
<proteinExistence type="inferred from homology"/>
<sequence length="408" mass="43016">MLFYDLFQETYFALSANKSRSFLTVLGIVIGIGSVIAMISIGQGAAKNIQSNIESLGSNLLVIMPGSQRAVNTMVRGGMGSATTLTLGDAEAIKSQIEYVSQVAPTVSSRKQVKTTQGTNTNTSIYGVDETYAAVRNITVSSGSLINNTQVSNTSKVAVIGPTTRDDLFGENADVVGQKIRIENLEFTVVGVTASKGGSGMGSSDDLIYIPISTAQRYLTGNSSVSNINIQVSDEKIMTSVQEQVTGLLLTRHKIADPLQADFSIMNQADTISAMTSVTDTLTLLLGAIAGISLLVGGIGIMNMMLTTVTERTREIGLRKSLGAKSKDISSQFLAESVALTFIGGIIGIIFGWLASVLITKLSGTTTSVTAFSVTLAFGVSAAIGIIFGYYPARRAAKLNPIEALRYE</sequence>
<evidence type="ECO:0000256" key="2">
    <source>
        <dbReference type="ARBA" id="ARBA00022475"/>
    </source>
</evidence>
<evidence type="ECO:0000256" key="1">
    <source>
        <dbReference type="ARBA" id="ARBA00004651"/>
    </source>
</evidence>
<dbReference type="Pfam" id="PF02687">
    <property type="entry name" value="FtsX"/>
    <property type="match status" value="1"/>
</dbReference>
<dbReference type="Pfam" id="PF12704">
    <property type="entry name" value="MacB_PCD"/>
    <property type="match status" value="1"/>
</dbReference>
<evidence type="ECO:0000256" key="7">
    <source>
        <dbReference type="SAM" id="Phobius"/>
    </source>
</evidence>
<dbReference type="InterPro" id="IPR003838">
    <property type="entry name" value="ABC3_permease_C"/>
</dbReference>
<dbReference type="GO" id="GO:0005886">
    <property type="term" value="C:plasma membrane"/>
    <property type="evidence" value="ECO:0007669"/>
    <property type="project" value="UniProtKB-SubCell"/>
</dbReference>
<comment type="similarity">
    <text evidence="6">Belongs to the ABC-4 integral membrane protein family.</text>
</comment>
<keyword evidence="5 7" id="KW-0472">Membrane</keyword>
<keyword evidence="2" id="KW-1003">Cell membrane</keyword>
<gene>
    <name evidence="10" type="ORF">A3B87_00510</name>
</gene>